<feature type="binding site" evidence="7">
    <location>
        <position position="324"/>
    </location>
    <ligand>
        <name>ATP</name>
        <dbReference type="ChEBI" id="CHEBI:30616"/>
    </ligand>
</feature>
<evidence type="ECO:0000256" key="9">
    <source>
        <dbReference type="SAM" id="Phobius"/>
    </source>
</evidence>
<protein>
    <recommendedName>
        <fullName evidence="10">FAM20 C-terminal domain-containing protein</fullName>
    </recommendedName>
</protein>
<feature type="binding site" evidence="7">
    <location>
        <position position="131"/>
    </location>
    <ligand>
        <name>ATP</name>
        <dbReference type="ChEBI" id="CHEBI:30616"/>
    </ligand>
</feature>
<keyword evidence="12" id="KW-1185">Reference proteome</keyword>
<evidence type="ECO:0000256" key="7">
    <source>
        <dbReference type="PIRSR" id="PIRSR624869-2"/>
    </source>
</evidence>
<evidence type="ECO:0000256" key="1">
    <source>
        <dbReference type="ARBA" id="ARBA00004555"/>
    </source>
</evidence>
<comment type="caution">
    <text evidence="11">The sequence shown here is derived from an EMBL/GenBank/DDBJ whole genome shotgun (WGS) entry which is preliminary data.</text>
</comment>
<evidence type="ECO:0000259" key="10">
    <source>
        <dbReference type="Pfam" id="PF06702"/>
    </source>
</evidence>
<dbReference type="Pfam" id="PF06702">
    <property type="entry name" value="Fam20C"/>
    <property type="match status" value="1"/>
</dbReference>
<dbReference type="PANTHER" id="PTHR12450:SF14">
    <property type="entry name" value="GLYCOSAMINOGLYCAN XYLOSYLKINASE"/>
    <property type="match status" value="1"/>
</dbReference>
<dbReference type="InterPro" id="IPR024869">
    <property type="entry name" value="FAM20"/>
</dbReference>
<keyword evidence="5" id="KW-0325">Glycoprotein</keyword>
<accession>A0AAN7PJT5</accession>
<evidence type="ECO:0000256" key="2">
    <source>
        <dbReference type="ARBA" id="ARBA00006557"/>
    </source>
</evidence>
<evidence type="ECO:0000256" key="3">
    <source>
        <dbReference type="ARBA" id="ARBA00023034"/>
    </source>
</evidence>
<keyword evidence="9" id="KW-1133">Transmembrane helix</keyword>
<keyword evidence="8" id="KW-0464">Manganese</keyword>
<dbReference type="PANTHER" id="PTHR12450">
    <property type="entry name" value="DENTIN MATRIX PROTEIN 4 PROTEIN FAM20"/>
    <property type="match status" value="1"/>
</dbReference>
<feature type="binding site" evidence="8">
    <location>
        <position position="166"/>
    </location>
    <ligand>
        <name>Mn(2+)</name>
        <dbReference type="ChEBI" id="CHEBI:29035"/>
    </ligand>
</feature>
<feature type="active site" evidence="6">
    <location>
        <position position="309"/>
    </location>
</feature>
<dbReference type="GO" id="GO:0046872">
    <property type="term" value="F:metal ion binding"/>
    <property type="evidence" value="ECO:0007669"/>
    <property type="project" value="UniProtKB-KW"/>
</dbReference>
<dbReference type="Proteomes" id="UP001353858">
    <property type="component" value="Unassembled WGS sequence"/>
</dbReference>
<dbReference type="EMBL" id="JARPUR010000001">
    <property type="protein sequence ID" value="KAK4883961.1"/>
    <property type="molecule type" value="Genomic_DNA"/>
</dbReference>
<evidence type="ECO:0000313" key="11">
    <source>
        <dbReference type="EMBL" id="KAK4883961.1"/>
    </source>
</evidence>
<reference evidence="12" key="1">
    <citation type="submission" date="2023-01" db="EMBL/GenBank/DDBJ databases">
        <title>Key to firefly adult light organ development and bioluminescence: homeobox transcription factors regulate luciferase expression and transportation to peroxisome.</title>
        <authorList>
            <person name="Fu X."/>
        </authorList>
    </citation>
    <scope>NUCLEOTIDE SEQUENCE [LARGE SCALE GENOMIC DNA]</scope>
</reference>
<keyword evidence="7" id="KW-0547">Nucleotide-binding</keyword>
<keyword evidence="9" id="KW-0812">Transmembrane</keyword>
<feature type="transmembrane region" description="Helical" evidence="9">
    <location>
        <begin position="9"/>
        <end position="28"/>
    </location>
</feature>
<keyword evidence="9" id="KW-0472">Membrane</keyword>
<keyword evidence="3" id="KW-0333">Golgi apparatus</keyword>
<evidence type="ECO:0000256" key="4">
    <source>
        <dbReference type="ARBA" id="ARBA00023157"/>
    </source>
</evidence>
<keyword evidence="8" id="KW-0479">Metal-binding</keyword>
<sequence>MFIKKRKSLILLFIVLLIIFISVSFYFLQILNDESEVRSYVRKIEDEIIRKLPAIRKKYAKRISNSSLDAFLTNIKTFTAFTNNEPLWEEAKSWVSKTQLYDYASSDLGNVLHALKTARIIKADIDTRGTQLKLLLTLQGQQQAIFKPKWYPVEKIINGPVYGGKDRYGSEILAFYLSGILRKPLTAPSTERNISLKDDIVPVATKRLLKTIFDYKSVKCVYGRCFYCKKEDPVCEDETKNLLGAIILNINASFQNNRSPWQRTYRTGKFAQWEVREDYCGIVRDKVTTDRLLDLIDASIFDFLIQNGDRHHYETLDGNVMLLDNGKGLGNPYVHHFDILAPLYQCCIIRTSTWKRLTELSGGLLKEMLVSIPNVLNYVTQLHLDAIEHRLYFVYATVEFCRDKNKV</sequence>
<feature type="binding site" evidence="7">
    <location>
        <position position="314"/>
    </location>
    <ligand>
        <name>ATP</name>
        <dbReference type="ChEBI" id="CHEBI:30616"/>
    </ligand>
</feature>
<keyword evidence="7" id="KW-0067">ATP-binding</keyword>
<evidence type="ECO:0000256" key="6">
    <source>
        <dbReference type="PIRSR" id="PIRSR624869-1"/>
    </source>
</evidence>
<organism evidence="11 12">
    <name type="scientific">Aquatica leii</name>
    <dbReference type="NCBI Taxonomy" id="1421715"/>
    <lineage>
        <taxon>Eukaryota</taxon>
        <taxon>Metazoa</taxon>
        <taxon>Ecdysozoa</taxon>
        <taxon>Arthropoda</taxon>
        <taxon>Hexapoda</taxon>
        <taxon>Insecta</taxon>
        <taxon>Pterygota</taxon>
        <taxon>Neoptera</taxon>
        <taxon>Endopterygota</taxon>
        <taxon>Coleoptera</taxon>
        <taxon>Polyphaga</taxon>
        <taxon>Elateriformia</taxon>
        <taxon>Elateroidea</taxon>
        <taxon>Lampyridae</taxon>
        <taxon>Luciolinae</taxon>
        <taxon>Aquatica</taxon>
    </lineage>
</organism>
<proteinExistence type="inferred from homology"/>
<dbReference type="GO" id="GO:0016773">
    <property type="term" value="F:phosphotransferase activity, alcohol group as acceptor"/>
    <property type="evidence" value="ECO:0007669"/>
    <property type="project" value="TreeGrafter"/>
</dbReference>
<evidence type="ECO:0000256" key="5">
    <source>
        <dbReference type="ARBA" id="ARBA00023180"/>
    </source>
</evidence>
<feature type="binding site" evidence="8">
    <location>
        <position position="324"/>
    </location>
    <ligand>
        <name>Mn(2+)</name>
        <dbReference type="ChEBI" id="CHEBI:29035"/>
    </ligand>
</feature>
<keyword evidence="4" id="KW-1015">Disulfide bond</keyword>
<comment type="subcellular location">
    <subcellularLocation>
        <location evidence="1">Golgi apparatus</location>
    </subcellularLocation>
</comment>
<dbReference type="GO" id="GO:0005524">
    <property type="term" value="F:ATP binding"/>
    <property type="evidence" value="ECO:0007669"/>
    <property type="project" value="UniProtKB-KW"/>
</dbReference>
<evidence type="ECO:0000313" key="12">
    <source>
        <dbReference type="Proteomes" id="UP001353858"/>
    </source>
</evidence>
<dbReference type="InterPro" id="IPR009581">
    <property type="entry name" value="FAM20_C"/>
</dbReference>
<comment type="similarity">
    <text evidence="2">Belongs to the FAM20 family.</text>
</comment>
<name>A0AAN7PJT5_9COLE</name>
<gene>
    <name evidence="11" type="ORF">RN001_000232</name>
</gene>
<feature type="domain" description="FAM20 C-terminal" evidence="10">
    <location>
        <begin position="218"/>
        <end position="405"/>
    </location>
</feature>
<evidence type="ECO:0000256" key="8">
    <source>
        <dbReference type="PIRSR" id="PIRSR624869-3"/>
    </source>
</evidence>
<dbReference type="GO" id="GO:0005794">
    <property type="term" value="C:Golgi apparatus"/>
    <property type="evidence" value="ECO:0007669"/>
    <property type="project" value="UniProtKB-SubCell"/>
</dbReference>
<feature type="binding site" evidence="7">
    <location>
        <position position="147"/>
    </location>
    <ligand>
        <name>ATP</name>
        <dbReference type="ChEBI" id="CHEBI:30616"/>
    </ligand>
</feature>
<comment type="cofactor">
    <cofactor evidence="8">
        <name>Mn(2+)</name>
        <dbReference type="ChEBI" id="CHEBI:29035"/>
    </cofactor>
</comment>
<dbReference type="AlphaFoldDB" id="A0AAN7PJT5"/>